<evidence type="ECO:0000313" key="3">
    <source>
        <dbReference type="Proteomes" id="UP000479293"/>
    </source>
</evidence>
<sequence length="156" mass="17277">MKSTKKSFIFAAVLGVILGANPSVSFSESVPNDSSAKAQVLARGSEVEFSTYVKENLPKFSGKADWLIVDKIVTLYSLSPSKLLNTTKADQKAFNEAVKSLNTKLNRQKDEQANQWSRDLQKTVQQIQFIWNFDIDSLTPVFIETPAYVVPATASL</sequence>
<dbReference type="Proteomes" id="UP000479293">
    <property type="component" value="Unassembled WGS sequence"/>
</dbReference>
<name>A0A7C9BJN1_9BACT</name>
<accession>A0A7C9BJN1</accession>
<feature type="signal peptide" evidence="1">
    <location>
        <begin position="1"/>
        <end position="25"/>
    </location>
</feature>
<keyword evidence="3" id="KW-1185">Reference proteome</keyword>
<gene>
    <name evidence="2" type="ORF">GBK04_21125</name>
</gene>
<feature type="chain" id="PRO_5028859212" description="Peptidylprolyl isomerase" evidence="1">
    <location>
        <begin position="26"/>
        <end position="156"/>
    </location>
</feature>
<evidence type="ECO:0000256" key="1">
    <source>
        <dbReference type="SAM" id="SignalP"/>
    </source>
</evidence>
<dbReference type="EMBL" id="WHLY01000002">
    <property type="protein sequence ID" value="MPR35783.1"/>
    <property type="molecule type" value="Genomic_DNA"/>
</dbReference>
<organism evidence="2 3">
    <name type="scientific">Salmonirosea aquatica</name>
    <dbReference type="NCBI Taxonomy" id="2654236"/>
    <lineage>
        <taxon>Bacteria</taxon>
        <taxon>Pseudomonadati</taxon>
        <taxon>Bacteroidota</taxon>
        <taxon>Cytophagia</taxon>
        <taxon>Cytophagales</taxon>
        <taxon>Spirosomataceae</taxon>
        <taxon>Salmonirosea</taxon>
    </lineage>
</organism>
<reference evidence="2 3" key="1">
    <citation type="submission" date="2019-10" db="EMBL/GenBank/DDBJ databases">
        <title>Draft Genome Sequence of Cytophagaceae sp. SJW1-29.</title>
        <authorList>
            <person name="Choi A."/>
        </authorList>
    </citation>
    <scope>NUCLEOTIDE SEQUENCE [LARGE SCALE GENOMIC DNA]</scope>
    <source>
        <strain evidence="2 3">SJW1-29</strain>
    </source>
</reference>
<dbReference type="AlphaFoldDB" id="A0A7C9BJN1"/>
<evidence type="ECO:0008006" key="4">
    <source>
        <dbReference type="Google" id="ProtNLM"/>
    </source>
</evidence>
<protein>
    <recommendedName>
        <fullName evidence="4">Peptidylprolyl isomerase</fullName>
    </recommendedName>
</protein>
<proteinExistence type="predicted"/>
<comment type="caution">
    <text evidence="2">The sequence shown here is derived from an EMBL/GenBank/DDBJ whole genome shotgun (WGS) entry which is preliminary data.</text>
</comment>
<keyword evidence="1" id="KW-0732">Signal</keyword>
<dbReference type="RefSeq" id="WP_152763125.1">
    <property type="nucleotide sequence ID" value="NZ_WHLY01000002.1"/>
</dbReference>
<evidence type="ECO:0000313" key="2">
    <source>
        <dbReference type="EMBL" id="MPR35783.1"/>
    </source>
</evidence>